<feature type="domain" description="RRM" evidence="6">
    <location>
        <begin position="516"/>
        <end position="594"/>
    </location>
</feature>
<name>A0AAV7JXV5_9METZ</name>
<keyword evidence="3" id="KW-0508">mRNA splicing</keyword>
<dbReference type="InterPro" id="IPR012677">
    <property type="entry name" value="Nucleotide-bd_a/b_plait_sf"/>
</dbReference>
<dbReference type="SMART" id="SM00360">
    <property type="entry name" value="RRM"/>
    <property type="match status" value="2"/>
</dbReference>
<dbReference type="GO" id="GO:0006397">
    <property type="term" value="P:mRNA processing"/>
    <property type="evidence" value="ECO:0007669"/>
    <property type="project" value="UniProtKB-KW"/>
</dbReference>
<feature type="compositionally biased region" description="Basic and acidic residues" evidence="5">
    <location>
        <begin position="154"/>
        <end position="170"/>
    </location>
</feature>
<comment type="caution">
    <text evidence="7">The sequence shown here is derived from an EMBL/GenBank/DDBJ whole genome shotgun (WGS) entry which is preliminary data.</text>
</comment>
<dbReference type="PANTHER" id="PTHR23139">
    <property type="entry name" value="RNA-BINDING PROTEIN"/>
    <property type="match status" value="1"/>
</dbReference>
<dbReference type="GO" id="GO:0003723">
    <property type="term" value="F:RNA binding"/>
    <property type="evidence" value="ECO:0007669"/>
    <property type="project" value="UniProtKB-UniRule"/>
</dbReference>
<dbReference type="InterPro" id="IPR000504">
    <property type="entry name" value="RRM_dom"/>
</dbReference>
<dbReference type="PROSITE" id="PS50102">
    <property type="entry name" value="RRM"/>
    <property type="match status" value="2"/>
</dbReference>
<evidence type="ECO:0000256" key="3">
    <source>
        <dbReference type="ARBA" id="ARBA00023187"/>
    </source>
</evidence>
<keyword evidence="8" id="KW-1185">Reference proteome</keyword>
<accession>A0AAV7JXV5</accession>
<sequence>MSGQQIYFEDFTDTHFDPTTSRISLYPADNSVIPDVVEPMREQRDVTPTDNPIRRLERLVEQEEGREEQKRKQKKENERAKDYHKDSSRDRDKNRKKDRRSPEDNIRKKSRKVSHRDRDRSEHESSSRRPSKSSEDKHHYRDKTPEMKGYNYEKSSRSDRRHDSSRSYDRHKSRSEYNSQSNNNDNFEYINDDNPQQIDDNYNSFKEFGENKVWGRHKKADFWEPGMPTTEEVETKSVRDQYREVYNYRADNSIVYGEHDNFFETHGTQFNNNIQNKDQDRSKRTPTPLLRLEKPTRRRPSMFWDVPPKGYEHITPLQYKAMQAAGQIPTLGGVVPTNTPTPNPPVITLADLPPTMGMNEFTSNFNHNFVPQQGASSLPPPTTPGIGTSTLLTSQLARQARRLYVGNIPFGITEDLLLQFFNEKMHQSGLVSGPGNAITSSQVNHDKNFAFLEFRCVDECTNALVFDGTMLQGQNLRIRRPNGYASLLTVVENNKLNPPPPSIPGSIGFVHKDNPHKLFIGGIPCYLNDGQVQELLLAFGPLQAFNLVKDTVTGVSKGYAFCEYMDHSVTDIAIQGLNGMQLGEKKIVVQRASVGAKNSVYAPASDLSQQLGIPSLAPGVLVLEARTKILCMLNMVIASELINDQEYEDILDDTNTRG</sequence>
<reference evidence="7 8" key="1">
    <citation type="journal article" date="2023" name="BMC Biol.">
        <title>The compact genome of the sponge Oopsacas minuta (Hexactinellida) is lacking key metazoan core genes.</title>
        <authorList>
            <person name="Santini S."/>
            <person name="Schenkelaars Q."/>
            <person name="Jourda C."/>
            <person name="Duchesne M."/>
            <person name="Belahbib H."/>
            <person name="Rocher C."/>
            <person name="Selva M."/>
            <person name="Riesgo A."/>
            <person name="Vervoort M."/>
            <person name="Leys S.P."/>
            <person name="Kodjabachian L."/>
            <person name="Le Bivic A."/>
            <person name="Borchiellini C."/>
            <person name="Claverie J.M."/>
            <person name="Renard E."/>
        </authorList>
    </citation>
    <scope>NUCLEOTIDE SEQUENCE [LARGE SCALE GENOMIC DNA]</scope>
    <source>
        <strain evidence="7">SPO-2</strain>
    </source>
</reference>
<evidence type="ECO:0000256" key="1">
    <source>
        <dbReference type="ARBA" id="ARBA00022664"/>
    </source>
</evidence>
<dbReference type="SUPFAM" id="SSF54928">
    <property type="entry name" value="RNA-binding domain, RBD"/>
    <property type="match status" value="2"/>
</dbReference>
<organism evidence="7 8">
    <name type="scientific">Oopsacas minuta</name>
    <dbReference type="NCBI Taxonomy" id="111878"/>
    <lineage>
        <taxon>Eukaryota</taxon>
        <taxon>Metazoa</taxon>
        <taxon>Porifera</taxon>
        <taxon>Hexactinellida</taxon>
        <taxon>Hexasterophora</taxon>
        <taxon>Lyssacinosida</taxon>
        <taxon>Leucopsacidae</taxon>
        <taxon>Oopsacas</taxon>
    </lineage>
</organism>
<protein>
    <submittedName>
        <fullName evidence="7">Splicing factor u2af large subunit</fullName>
    </submittedName>
</protein>
<evidence type="ECO:0000256" key="5">
    <source>
        <dbReference type="SAM" id="MobiDB-lite"/>
    </source>
</evidence>
<feature type="compositionally biased region" description="Basic and acidic residues" evidence="5">
    <location>
        <begin position="38"/>
        <end position="107"/>
    </location>
</feature>
<dbReference type="GO" id="GO:0008380">
    <property type="term" value="P:RNA splicing"/>
    <property type="evidence" value="ECO:0007669"/>
    <property type="project" value="UniProtKB-KW"/>
</dbReference>
<dbReference type="Pfam" id="PF00076">
    <property type="entry name" value="RRM_1"/>
    <property type="match status" value="1"/>
</dbReference>
<dbReference type="AlphaFoldDB" id="A0AAV7JXV5"/>
<dbReference type="Gene3D" id="3.30.70.330">
    <property type="match status" value="2"/>
</dbReference>
<evidence type="ECO:0000259" key="6">
    <source>
        <dbReference type="PROSITE" id="PS50102"/>
    </source>
</evidence>
<dbReference type="Proteomes" id="UP001165289">
    <property type="component" value="Unassembled WGS sequence"/>
</dbReference>
<dbReference type="InterPro" id="IPR035979">
    <property type="entry name" value="RBD_domain_sf"/>
</dbReference>
<feature type="region of interest" description="Disordered" evidence="5">
    <location>
        <begin position="1"/>
        <end position="200"/>
    </location>
</feature>
<evidence type="ECO:0000256" key="4">
    <source>
        <dbReference type="PROSITE-ProRule" id="PRU00176"/>
    </source>
</evidence>
<dbReference type="FunFam" id="3.30.70.330:FF:000074">
    <property type="entry name" value="U2 snRNP auxiliary factor large subunit"/>
    <property type="match status" value="1"/>
</dbReference>
<feature type="region of interest" description="Disordered" evidence="5">
    <location>
        <begin position="269"/>
        <end position="288"/>
    </location>
</feature>
<dbReference type="CDD" id="cd12231">
    <property type="entry name" value="RRM2_U2AF65"/>
    <property type="match status" value="1"/>
</dbReference>
<dbReference type="CDD" id="cd12230">
    <property type="entry name" value="RRM1_U2AF65"/>
    <property type="match status" value="1"/>
</dbReference>
<feature type="compositionally biased region" description="Basic and acidic residues" evidence="5">
    <location>
        <begin position="116"/>
        <end position="146"/>
    </location>
</feature>
<dbReference type="EMBL" id="JAKMXF010000266">
    <property type="protein sequence ID" value="KAI6653543.1"/>
    <property type="molecule type" value="Genomic_DNA"/>
</dbReference>
<evidence type="ECO:0000256" key="2">
    <source>
        <dbReference type="ARBA" id="ARBA00022884"/>
    </source>
</evidence>
<keyword evidence="2 4" id="KW-0694">RNA-binding</keyword>
<gene>
    <name evidence="7" type="ORF">LOD99_3438</name>
</gene>
<evidence type="ECO:0000313" key="7">
    <source>
        <dbReference type="EMBL" id="KAI6653543.1"/>
    </source>
</evidence>
<feature type="compositionally biased region" description="Polar residues" evidence="5">
    <location>
        <begin position="176"/>
        <end position="186"/>
    </location>
</feature>
<proteinExistence type="predicted"/>
<feature type="domain" description="RRM" evidence="6">
    <location>
        <begin position="401"/>
        <end position="483"/>
    </location>
</feature>
<keyword evidence="1" id="KW-0507">mRNA processing</keyword>
<evidence type="ECO:0000313" key="8">
    <source>
        <dbReference type="Proteomes" id="UP001165289"/>
    </source>
</evidence>